<dbReference type="SUPFAM" id="SSF159006">
    <property type="entry name" value="YopX-like"/>
    <property type="match status" value="1"/>
</dbReference>
<evidence type="ECO:0000313" key="3">
    <source>
        <dbReference type="Proteomes" id="UP000823604"/>
    </source>
</evidence>
<gene>
    <name evidence="2" type="ORF">IAB81_02710</name>
</gene>
<dbReference type="InterPro" id="IPR023385">
    <property type="entry name" value="YopX-like_C"/>
</dbReference>
<sequence>MSRQIKFRGKSLDTGEWVYGDLIENQGRYFIYHATSETTLQDNDVNIVVIAVAVDPDTIGQYTGLKDRNGKEIYEGDTVGYRFTDSSSVTGKVVWWVARCGFYIRTRENDYYELTEHCQVIDIIHDNPELLED</sequence>
<comment type="caution">
    <text evidence="2">The sequence shown here is derived from an EMBL/GenBank/DDBJ whole genome shotgun (WGS) entry which is preliminary data.</text>
</comment>
<dbReference type="Pfam" id="PF09643">
    <property type="entry name" value="YopX"/>
    <property type="match status" value="1"/>
</dbReference>
<dbReference type="NCBIfam" id="TIGR01671">
    <property type="entry name" value="phage_TIGR01671"/>
    <property type="match status" value="1"/>
</dbReference>
<dbReference type="AlphaFoldDB" id="A0A9D9IJ81"/>
<dbReference type="Proteomes" id="UP000823604">
    <property type="component" value="Unassembled WGS sequence"/>
</dbReference>
<dbReference type="InterPro" id="IPR010024">
    <property type="entry name" value="CHP16711"/>
</dbReference>
<evidence type="ECO:0000313" key="2">
    <source>
        <dbReference type="EMBL" id="MBO8472524.1"/>
    </source>
</evidence>
<proteinExistence type="predicted"/>
<dbReference type="EMBL" id="JADIMA010000028">
    <property type="protein sequence ID" value="MBO8472524.1"/>
    <property type="molecule type" value="Genomic_DNA"/>
</dbReference>
<reference evidence="2" key="1">
    <citation type="submission" date="2020-10" db="EMBL/GenBank/DDBJ databases">
        <authorList>
            <person name="Gilroy R."/>
        </authorList>
    </citation>
    <scope>NUCLEOTIDE SEQUENCE</scope>
    <source>
        <strain evidence="2">B1-8020</strain>
    </source>
</reference>
<accession>A0A9D9IJ81</accession>
<dbReference type="InterPro" id="IPR019096">
    <property type="entry name" value="YopX_protein"/>
</dbReference>
<dbReference type="Gene3D" id="2.30.30.290">
    <property type="entry name" value="YopX-like domains"/>
    <property type="match status" value="1"/>
</dbReference>
<evidence type="ECO:0000259" key="1">
    <source>
        <dbReference type="Pfam" id="PF09643"/>
    </source>
</evidence>
<reference evidence="2" key="2">
    <citation type="journal article" date="2021" name="PeerJ">
        <title>Extensive microbial diversity within the chicken gut microbiome revealed by metagenomics and culture.</title>
        <authorList>
            <person name="Gilroy R."/>
            <person name="Ravi A."/>
            <person name="Getino M."/>
            <person name="Pursley I."/>
            <person name="Horton D.L."/>
            <person name="Alikhan N.F."/>
            <person name="Baker D."/>
            <person name="Gharbi K."/>
            <person name="Hall N."/>
            <person name="Watson M."/>
            <person name="Adriaenssens E.M."/>
            <person name="Foster-Nyarko E."/>
            <person name="Jarju S."/>
            <person name="Secka A."/>
            <person name="Antonio M."/>
            <person name="Oren A."/>
            <person name="Chaudhuri R.R."/>
            <person name="La Ragione R."/>
            <person name="Hildebrand F."/>
            <person name="Pallen M.J."/>
        </authorList>
    </citation>
    <scope>NUCLEOTIDE SEQUENCE</scope>
    <source>
        <strain evidence="2">B1-8020</strain>
    </source>
</reference>
<feature type="domain" description="YopX protein" evidence="1">
    <location>
        <begin position="6"/>
        <end position="132"/>
    </location>
</feature>
<protein>
    <recommendedName>
        <fullName evidence="1">YopX protein domain-containing protein</fullName>
    </recommendedName>
</protein>
<name>A0A9D9IJ81_9BACT</name>
<organism evidence="2 3">
    <name type="scientific">Candidatus Merdivivens pullicola</name>
    <dbReference type="NCBI Taxonomy" id="2840872"/>
    <lineage>
        <taxon>Bacteria</taxon>
        <taxon>Pseudomonadati</taxon>
        <taxon>Bacteroidota</taxon>
        <taxon>Bacteroidia</taxon>
        <taxon>Bacteroidales</taxon>
        <taxon>Muribaculaceae</taxon>
        <taxon>Muribaculaceae incertae sedis</taxon>
        <taxon>Candidatus Merdivivens</taxon>
    </lineage>
</organism>